<gene>
    <name evidence="2" type="ORF">HERILL_LOCUS7835</name>
</gene>
<evidence type="ECO:0000256" key="1">
    <source>
        <dbReference type="SAM" id="Phobius"/>
    </source>
</evidence>
<dbReference type="Proteomes" id="UP000594454">
    <property type="component" value="Chromosome 3"/>
</dbReference>
<sequence length="367" mass="41657">MDSVLFRPIIPNNGKSEFGDNCAIRKSGKDLLNQQRSPLMVYERAAVFLQQLKPRRNNSTSDGGTYNPQLEKSVKYNKADDNVREKQDRVNALIMKHEVAQKANETCLNSNSYSPVGPPSNSSCNENCSLVEYPMRYDSMGKFRKTPSSISIHSQKVTHYEMHECPIVGNIYGCKGKDPLYHIYGNKFSTPMLTSSTFNSGPQYLALPSDISLQTKSSGLRLRSGSENTVEPESCLEVESFAKTSLKEPPTRNWSDVEYRILALFSTLVIFTMGKILTVSFKYMDNFKRVSDRFLIKCWIQWGLSSIVRKDKTNNLNIIVFGPIMAVMGTLYSIFWLAYTFVRLLLSPTPQRFVSKFNFESFFGKAC</sequence>
<reference evidence="2 3" key="1">
    <citation type="submission" date="2020-11" db="EMBL/GenBank/DDBJ databases">
        <authorList>
            <person name="Wallbank WR R."/>
            <person name="Pardo Diaz C."/>
            <person name="Kozak K."/>
            <person name="Martin S."/>
            <person name="Jiggins C."/>
            <person name="Moest M."/>
            <person name="Warren A I."/>
            <person name="Generalovic N T."/>
            <person name="Byers J.R.P. K."/>
            <person name="Montejo-Kovacevich G."/>
            <person name="Yen C E."/>
        </authorList>
    </citation>
    <scope>NUCLEOTIDE SEQUENCE [LARGE SCALE GENOMIC DNA]</scope>
</reference>
<accession>A0A7R8UQL9</accession>
<keyword evidence="1" id="KW-1133">Transmembrane helix</keyword>
<organism evidence="2 3">
    <name type="scientific">Hermetia illucens</name>
    <name type="common">Black soldier fly</name>
    <dbReference type="NCBI Taxonomy" id="343691"/>
    <lineage>
        <taxon>Eukaryota</taxon>
        <taxon>Metazoa</taxon>
        <taxon>Ecdysozoa</taxon>
        <taxon>Arthropoda</taxon>
        <taxon>Hexapoda</taxon>
        <taxon>Insecta</taxon>
        <taxon>Pterygota</taxon>
        <taxon>Neoptera</taxon>
        <taxon>Endopterygota</taxon>
        <taxon>Diptera</taxon>
        <taxon>Brachycera</taxon>
        <taxon>Stratiomyomorpha</taxon>
        <taxon>Stratiomyidae</taxon>
        <taxon>Hermetiinae</taxon>
        <taxon>Hermetia</taxon>
    </lineage>
</organism>
<keyword evidence="1" id="KW-0812">Transmembrane</keyword>
<dbReference type="EMBL" id="LR899011">
    <property type="protein sequence ID" value="CAD7084965.1"/>
    <property type="molecule type" value="Genomic_DNA"/>
</dbReference>
<proteinExistence type="predicted"/>
<feature type="transmembrane region" description="Helical" evidence="1">
    <location>
        <begin position="316"/>
        <end position="339"/>
    </location>
</feature>
<dbReference type="InParanoid" id="A0A7R8UQL9"/>
<feature type="transmembrane region" description="Helical" evidence="1">
    <location>
        <begin position="261"/>
        <end position="281"/>
    </location>
</feature>
<evidence type="ECO:0000313" key="3">
    <source>
        <dbReference type="Proteomes" id="UP000594454"/>
    </source>
</evidence>
<dbReference type="AlphaFoldDB" id="A0A7R8UQL9"/>
<evidence type="ECO:0000313" key="2">
    <source>
        <dbReference type="EMBL" id="CAD7084965.1"/>
    </source>
</evidence>
<keyword evidence="1" id="KW-0472">Membrane</keyword>
<keyword evidence="3" id="KW-1185">Reference proteome</keyword>
<protein>
    <submittedName>
        <fullName evidence="2">Uncharacterized protein</fullName>
    </submittedName>
</protein>
<name>A0A7R8UQL9_HERIL</name>